<sequence length="121" mass="12938">MRSPYLLLASALVAGGLALPAAPAAAAAAPPCHAHVCLWTGPNYTGQVFTWWEGQGNVFIGSVHADHVGSFVATTGACFVDTADTEWRWHSVRRASAGDYSSNYYGRYGNVMDRVAPARYC</sequence>
<accession>A0A1H7I152</accession>
<organism evidence="2 3">
    <name type="scientific">Nonomuraea pusilla</name>
    <dbReference type="NCBI Taxonomy" id="46177"/>
    <lineage>
        <taxon>Bacteria</taxon>
        <taxon>Bacillati</taxon>
        <taxon>Actinomycetota</taxon>
        <taxon>Actinomycetes</taxon>
        <taxon>Streptosporangiales</taxon>
        <taxon>Streptosporangiaceae</taxon>
        <taxon>Nonomuraea</taxon>
    </lineage>
</organism>
<reference evidence="2 3" key="1">
    <citation type="submission" date="2016-10" db="EMBL/GenBank/DDBJ databases">
        <authorList>
            <person name="de Groot N.N."/>
        </authorList>
    </citation>
    <scope>NUCLEOTIDE SEQUENCE [LARGE SCALE GENOMIC DNA]</scope>
    <source>
        <strain evidence="2 3">DSM 43357</strain>
    </source>
</reference>
<dbReference type="AlphaFoldDB" id="A0A1H7I152"/>
<evidence type="ECO:0000256" key="1">
    <source>
        <dbReference type="SAM" id="SignalP"/>
    </source>
</evidence>
<evidence type="ECO:0008006" key="4">
    <source>
        <dbReference type="Google" id="ProtNLM"/>
    </source>
</evidence>
<keyword evidence="1" id="KW-0732">Signal</keyword>
<dbReference type="Proteomes" id="UP000198953">
    <property type="component" value="Unassembled WGS sequence"/>
</dbReference>
<dbReference type="STRING" id="46177.SAMN05660976_00654"/>
<dbReference type="Pfam" id="PF03995">
    <property type="entry name" value="Inhibitor_I36"/>
    <property type="match status" value="1"/>
</dbReference>
<evidence type="ECO:0000313" key="3">
    <source>
        <dbReference type="Proteomes" id="UP000198953"/>
    </source>
</evidence>
<dbReference type="EMBL" id="FOBF01000002">
    <property type="protein sequence ID" value="SEK56128.1"/>
    <property type="molecule type" value="Genomic_DNA"/>
</dbReference>
<evidence type="ECO:0000313" key="2">
    <source>
        <dbReference type="EMBL" id="SEK56128.1"/>
    </source>
</evidence>
<protein>
    <recommendedName>
        <fullName evidence="4">Peptidase inhibitor family I36</fullName>
    </recommendedName>
</protein>
<feature type="signal peptide" evidence="1">
    <location>
        <begin position="1"/>
        <end position="26"/>
    </location>
</feature>
<feature type="chain" id="PRO_5011553745" description="Peptidase inhibitor family I36" evidence="1">
    <location>
        <begin position="27"/>
        <end position="121"/>
    </location>
</feature>
<dbReference type="RefSeq" id="WP_055501542.1">
    <property type="nucleotide sequence ID" value="NZ_BBZG01000001.1"/>
</dbReference>
<proteinExistence type="predicted"/>
<keyword evidence="3" id="KW-1185">Reference proteome</keyword>
<name>A0A1H7I152_9ACTN</name>
<gene>
    <name evidence="2" type="ORF">SAMN05660976_00654</name>
</gene>